<dbReference type="Proteomes" id="UP000198406">
    <property type="component" value="Unassembled WGS sequence"/>
</dbReference>
<dbReference type="SUPFAM" id="SSF51905">
    <property type="entry name" value="FAD/NAD(P)-binding domain"/>
    <property type="match status" value="1"/>
</dbReference>
<keyword evidence="6" id="KW-1015">Disulfide bond</keyword>
<dbReference type="FunFam" id="3.30.390.30:FF:000001">
    <property type="entry name" value="Dihydrolipoyl dehydrogenase"/>
    <property type="match status" value="1"/>
</dbReference>
<comment type="similarity">
    <text evidence="1 11">Belongs to the class-I pyridine nucleotide-disulfide oxidoreductase family.</text>
</comment>
<organism evidence="14 15">
    <name type="scientific">Fistulifera solaris</name>
    <name type="common">Oleaginous diatom</name>
    <dbReference type="NCBI Taxonomy" id="1519565"/>
    <lineage>
        <taxon>Eukaryota</taxon>
        <taxon>Sar</taxon>
        <taxon>Stramenopiles</taxon>
        <taxon>Ochrophyta</taxon>
        <taxon>Bacillariophyta</taxon>
        <taxon>Bacillariophyceae</taxon>
        <taxon>Bacillariophycidae</taxon>
        <taxon>Naviculales</taxon>
        <taxon>Naviculaceae</taxon>
        <taxon>Fistulifera</taxon>
    </lineage>
</organism>
<keyword evidence="9" id="KW-0547">Nucleotide-binding</keyword>
<comment type="miscellaneous">
    <text evidence="11">The active site is a redox-active disulfide bond.</text>
</comment>
<feature type="binding site" evidence="9">
    <location>
        <begin position="173"/>
        <end position="175"/>
    </location>
    <ligand>
        <name>FAD</name>
        <dbReference type="ChEBI" id="CHEBI:57692"/>
    </ligand>
</feature>
<dbReference type="PANTHER" id="PTHR22912:SF223">
    <property type="entry name" value="DIHYDROLIPOYL DEHYDROGENASE 1, MITOCHONDRIAL"/>
    <property type="match status" value="1"/>
</dbReference>
<feature type="binding site" evidence="9">
    <location>
        <begin position="351"/>
        <end position="354"/>
    </location>
    <ligand>
        <name>FAD</name>
        <dbReference type="ChEBI" id="CHEBI:57692"/>
    </ligand>
</feature>
<evidence type="ECO:0000256" key="8">
    <source>
        <dbReference type="PIRSR" id="PIRSR000350-2"/>
    </source>
</evidence>
<evidence type="ECO:0000313" key="14">
    <source>
        <dbReference type="EMBL" id="GAX16732.1"/>
    </source>
</evidence>
<dbReference type="InterPro" id="IPR036188">
    <property type="entry name" value="FAD/NAD-bd_sf"/>
</dbReference>
<dbReference type="InterPro" id="IPR050151">
    <property type="entry name" value="Class-I_Pyr_Nuc-Dis_Oxidored"/>
</dbReference>
<feature type="binding site" evidence="9">
    <location>
        <position position="235"/>
    </location>
    <ligand>
        <name>NAD(+)</name>
        <dbReference type="ChEBI" id="CHEBI:57540"/>
    </ligand>
</feature>
<evidence type="ECO:0000256" key="6">
    <source>
        <dbReference type="ARBA" id="ARBA00023157"/>
    </source>
</evidence>
<reference evidence="14 15" key="1">
    <citation type="journal article" date="2015" name="Plant Cell">
        <title>Oil accumulation by the oleaginous diatom Fistulifera solaris as revealed by the genome and transcriptome.</title>
        <authorList>
            <person name="Tanaka T."/>
            <person name="Maeda Y."/>
            <person name="Veluchamy A."/>
            <person name="Tanaka M."/>
            <person name="Abida H."/>
            <person name="Marechal E."/>
            <person name="Bowler C."/>
            <person name="Muto M."/>
            <person name="Sunaga Y."/>
            <person name="Tanaka M."/>
            <person name="Yoshino T."/>
            <person name="Taniguchi T."/>
            <person name="Fukuda Y."/>
            <person name="Nemoto M."/>
            <person name="Matsumoto M."/>
            <person name="Wong P.S."/>
            <person name="Aburatani S."/>
            <person name="Fujibuchi W."/>
        </authorList>
    </citation>
    <scope>NUCLEOTIDE SEQUENCE [LARGE SCALE GENOMIC DNA]</scope>
    <source>
        <strain evidence="14 15">JPCC DA0580</strain>
    </source>
</reference>
<evidence type="ECO:0000256" key="7">
    <source>
        <dbReference type="ARBA" id="ARBA00023284"/>
    </source>
</evidence>
<dbReference type="FunFam" id="3.50.50.60:FF:000001">
    <property type="entry name" value="Dihydrolipoyl dehydrogenase, mitochondrial"/>
    <property type="match status" value="1"/>
</dbReference>
<keyword evidence="15" id="KW-1185">Reference proteome</keyword>
<keyword evidence="3 9" id="KW-0274">FAD</keyword>
<dbReference type="PIRSF" id="PIRSF000350">
    <property type="entry name" value="Mercury_reductase_MerA"/>
    <property type="match status" value="1"/>
</dbReference>
<comment type="catalytic activity">
    <reaction evidence="11">
        <text>N(6)-[(R)-dihydrolipoyl]-L-lysyl-[protein] + NAD(+) = N(6)-[(R)-lipoyl]-L-lysyl-[protein] + NADH + H(+)</text>
        <dbReference type="Rhea" id="RHEA:15045"/>
        <dbReference type="Rhea" id="RHEA-COMP:10474"/>
        <dbReference type="Rhea" id="RHEA-COMP:10475"/>
        <dbReference type="ChEBI" id="CHEBI:15378"/>
        <dbReference type="ChEBI" id="CHEBI:57540"/>
        <dbReference type="ChEBI" id="CHEBI:57945"/>
        <dbReference type="ChEBI" id="CHEBI:83099"/>
        <dbReference type="ChEBI" id="CHEBI:83100"/>
        <dbReference type="EC" id="1.8.1.4"/>
    </reaction>
</comment>
<proteinExistence type="inferred from homology"/>
<name>A0A1Z5JSA1_FISSO</name>
<dbReference type="InterPro" id="IPR006258">
    <property type="entry name" value="Lipoamide_DH"/>
</dbReference>
<dbReference type="NCBIfam" id="TIGR01350">
    <property type="entry name" value="lipoamide_DH"/>
    <property type="match status" value="1"/>
</dbReference>
<feature type="active site" description="Proton acceptor" evidence="8">
    <location>
        <position position="477"/>
    </location>
</feature>
<evidence type="ECO:0000259" key="13">
    <source>
        <dbReference type="Pfam" id="PF07992"/>
    </source>
</evidence>
<protein>
    <recommendedName>
        <fullName evidence="11">Dihydrolipoyl dehydrogenase</fullName>
        <ecNumber evidence="11">1.8.1.4</ecNumber>
    </recommendedName>
</protein>
<dbReference type="Pfam" id="PF02852">
    <property type="entry name" value="Pyr_redox_dim"/>
    <property type="match status" value="1"/>
</dbReference>
<dbReference type="OrthoDB" id="361797at2759"/>
<evidence type="ECO:0000256" key="9">
    <source>
        <dbReference type="PIRSR" id="PIRSR000350-3"/>
    </source>
</evidence>
<dbReference type="GO" id="GO:0050660">
    <property type="term" value="F:flavin adenine dinucleotide binding"/>
    <property type="evidence" value="ECO:0007669"/>
    <property type="project" value="InterPro"/>
</dbReference>
<dbReference type="Gene3D" id="3.30.390.30">
    <property type="match status" value="1"/>
</dbReference>
<feature type="domain" description="Pyridine nucleotide-disulphide oxidoreductase dimerisation" evidence="12">
    <location>
        <begin position="379"/>
        <end position="487"/>
    </location>
</feature>
<evidence type="ECO:0000256" key="3">
    <source>
        <dbReference type="ARBA" id="ARBA00022827"/>
    </source>
</evidence>
<evidence type="ECO:0000256" key="4">
    <source>
        <dbReference type="ARBA" id="ARBA00023002"/>
    </source>
</evidence>
<feature type="disulfide bond" description="Redox-active" evidence="10">
    <location>
        <begin position="70"/>
        <end position="75"/>
    </location>
</feature>
<dbReference type="PRINTS" id="PR00368">
    <property type="entry name" value="FADPNR"/>
</dbReference>
<comment type="caution">
    <text evidence="14">The sequence shown here is derived from an EMBL/GenBank/DDBJ whole genome shotgun (WGS) entry which is preliminary data.</text>
</comment>
<feature type="domain" description="FAD/NAD(P)-binding" evidence="13">
    <location>
        <begin position="32"/>
        <end position="360"/>
    </location>
</feature>
<feature type="binding site" evidence="9">
    <location>
        <position position="304"/>
    </location>
    <ligand>
        <name>NAD(+)</name>
        <dbReference type="ChEBI" id="CHEBI:57540"/>
    </ligand>
</feature>
<dbReference type="AlphaFoldDB" id="A0A1Z5JSA1"/>
<evidence type="ECO:0000256" key="11">
    <source>
        <dbReference type="RuleBase" id="RU003692"/>
    </source>
</evidence>
<dbReference type="InterPro" id="IPR016156">
    <property type="entry name" value="FAD/NAD-linked_Rdtase_dimer_sf"/>
</dbReference>
<dbReference type="FunCoup" id="A0A1Z5JSA1">
    <property type="interactions" value="536"/>
</dbReference>
<keyword evidence="7 11" id="KW-0676">Redox-active center</keyword>
<dbReference type="InterPro" id="IPR004099">
    <property type="entry name" value="Pyr_nucl-diS_OxRdtase_dimer"/>
</dbReference>
<evidence type="ECO:0000256" key="1">
    <source>
        <dbReference type="ARBA" id="ARBA00007532"/>
    </source>
</evidence>
<evidence type="ECO:0000256" key="5">
    <source>
        <dbReference type="ARBA" id="ARBA00023027"/>
    </source>
</evidence>
<keyword evidence="5 9" id="KW-0520">NAD</keyword>
<evidence type="ECO:0000256" key="2">
    <source>
        <dbReference type="ARBA" id="ARBA00022630"/>
    </source>
</evidence>
<dbReference type="InterPro" id="IPR001100">
    <property type="entry name" value="Pyr_nuc-diS_OxRdtase"/>
</dbReference>
<accession>A0A1Z5JSA1</accession>
<dbReference type="SUPFAM" id="SSF55424">
    <property type="entry name" value="FAD/NAD-linked reductases, dimerisation (C-terminal) domain"/>
    <property type="match status" value="1"/>
</dbReference>
<feature type="binding site" evidence="9">
    <location>
        <position position="143"/>
    </location>
    <ligand>
        <name>FAD</name>
        <dbReference type="ChEBI" id="CHEBI:57692"/>
    </ligand>
</feature>
<dbReference type="GO" id="GO:0004148">
    <property type="term" value="F:dihydrolipoyl dehydrogenase (NADH) activity"/>
    <property type="evidence" value="ECO:0007669"/>
    <property type="project" value="UniProtKB-EC"/>
</dbReference>
<comment type="cofactor">
    <cofactor evidence="9 11">
        <name>FAD</name>
        <dbReference type="ChEBI" id="CHEBI:57692"/>
    </cofactor>
    <text evidence="9 11">Binds 1 FAD per subunit.</text>
</comment>
<keyword evidence="2 11" id="KW-0285">Flavoprotein</keyword>
<dbReference type="InterPro" id="IPR012999">
    <property type="entry name" value="Pyr_OxRdtase_I_AS"/>
</dbReference>
<keyword evidence="4 11" id="KW-0560">Oxidoreductase</keyword>
<dbReference type="Pfam" id="PF07992">
    <property type="entry name" value="Pyr_redox_2"/>
    <property type="match status" value="1"/>
</dbReference>
<dbReference type="GO" id="GO:0005739">
    <property type="term" value="C:mitochondrion"/>
    <property type="evidence" value="ECO:0007669"/>
    <property type="project" value="TreeGrafter"/>
</dbReference>
<dbReference type="GO" id="GO:0045252">
    <property type="term" value="C:oxoglutarate dehydrogenase complex"/>
    <property type="evidence" value="ECO:0007669"/>
    <property type="project" value="TreeGrafter"/>
</dbReference>
<feature type="binding site" evidence="9">
    <location>
        <begin position="212"/>
        <end position="219"/>
    </location>
    <ligand>
        <name>NAD(+)</name>
        <dbReference type="ChEBI" id="CHEBI:57540"/>
    </ligand>
</feature>
<feature type="binding site" evidence="9">
    <location>
        <position position="345"/>
    </location>
    <ligand>
        <name>FAD</name>
        <dbReference type="ChEBI" id="CHEBI:57692"/>
    </ligand>
</feature>
<dbReference type="InterPro" id="IPR023753">
    <property type="entry name" value="FAD/NAD-binding_dom"/>
</dbReference>
<sequence>MLASSSRFVVSRITRATALRTFTSTSVLGEQYDVVIIGGGPGGYVAAIKAGQLGLKTACVEMRGRLGGTCLNVGCIPSKALLTSSHHFYDAKEHFKEHGITMSDLAIDISQMQASKNKTVEGLTGGIEYLLKKYGVDYYKGKGSIASTNSVAVAPIDNSAPSTLETKNIVVATGSEVTPLPPVPVDNAVGKIVDSTGALDISTIPKTMAVVGGGVIGLEMGSVWSRLGTEVTVVEYMDRLCPAMDQELTKKFQQSLKKQGIKFQLKTGVTKSVVEADGVTLTTEKQGGGDPKDTKYDIILVATGRRPYTDGLGLEKLGIQTDRIGRIQVDEHFRTAVPNIYAIGDCINGPMLAHKAEEEGIAAVEIIAGHAGHVNYDAIPGVVYTFPEVASVGKTEEELKEAGIKYKKGNFPFSANSRARANATTDGFVKVLADAETDRILGCHIMGPNAGEMIAEAVIAIEYGASSEDLARTCHAHPTLSEAFKEACMDTYDKPIHF</sequence>
<dbReference type="Gene3D" id="3.50.50.60">
    <property type="entry name" value="FAD/NAD(P)-binding domain"/>
    <property type="match status" value="2"/>
</dbReference>
<dbReference type="PRINTS" id="PR00411">
    <property type="entry name" value="PNDRDTASEI"/>
</dbReference>
<evidence type="ECO:0000259" key="12">
    <source>
        <dbReference type="Pfam" id="PF02852"/>
    </source>
</evidence>
<gene>
    <name evidence="14" type="ORF">FisN_21Hh175</name>
</gene>
<feature type="binding site" evidence="9">
    <location>
        <position position="79"/>
    </location>
    <ligand>
        <name>FAD</name>
        <dbReference type="ChEBI" id="CHEBI:57692"/>
    </ligand>
</feature>
<dbReference type="PANTHER" id="PTHR22912">
    <property type="entry name" value="DISULFIDE OXIDOREDUCTASE"/>
    <property type="match status" value="1"/>
</dbReference>
<evidence type="ECO:0000313" key="15">
    <source>
        <dbReference type="Proteomes" id="UP000198406"/>
    </source>
</evidence>
<dbReference type="PROSITE" id="PS00076">
    <property type="entry name" value="PYRIDINE_REDOX_1"/>
    <property type="match status" value="1"/>
</dbReference>
<dbReference type="InParanoid" id="A0A1Z5JSA1"/>
<dbReference type="EC" id="1.8.1.4" evidence="11"/>
<evidence type="ECO:0000256" key="10">
    <source>
        <dbReference type="PIRSR" id="PIRSR000350-4"/>
    </source>
</evidence>
<dbReference type="EMBL" id="BDSP01000109">
    <property type="protein sequence ID" value="GAX16732.1"/>
    <property type="molecule type" value="Genomic_DNA"/>
</dbReference>
<dbReference type="GO" id="GO:0006103">
    <property type="term" value="P:2-oxoglutarate metabolic process"/>
    <property type="evidence" value="ECO:0007669"/>
    <property type="project" value="TreeGrafter"/>
</dbReference>